<dbReference type="EMBL" id="BDCO01000002">
    <property type="protein sequence ID" value="GAT33904.1"/>
    <property type="molecule type" value="Genomic_DNA"/>
</dbReference>
<dbReference type="AlphaFoldDB" id="A0A146GAP9"/>
<evidence type="ECO:0000256" key="1">
    <source>
        <dbReference type="ARBA" id="ARBA00022679"/>
    </source>
</evidence>
<dbReference type="GO" id="GO:0046983">
    <property type="term" value="F:protein dimerization activity"/>
    <property type="evidence" value="ECO:0007669"/>
    <property type="project" value="InterPro"/>
</dbReference>
<dbReference type="InterPro" id="IPR011712">
    <property type="entry name" value="Sig_transdc_His_kin_sub3_dim/P"/>
</dbReference>
<name>A0A146GAP9_TERSA</name>
<dbReference type="SMART" id="SM00091">
    <property type="entry name" value="PAS"/>
    <property type="match status" value="1"/>
</dbReference>
<dbReference type="SUPFAM" id="SSF55785">
    <property type="entry name" value="PYP-like sensor domain (PAS domain)"/>
    <property type="match status" value="1"/>
</dbReference>
<dbReference type="InterPro" id="IPR013767">
    <property type="entry name" value="PAS_fold"/>
</dbReference>
<dbReference type="SUPFAM" id="SSF55874">
    <property type="entry name" value="ATPase domain of HSP90 chaperone/DNA topoisomerase II/histidine kinase"/>
    <property type="match status" value="1"/>
</dbReference>
<dbReference type="OrthoDB" id="179764at2"/>
<evidence type="ECO:0000313" key="6">
    <source>
        <dbReference type="Proteomes" id="UP000076023"/>
    </source>
</evidence>
<dbReference type="STRING" id="690879.TSACC_22325"/>
<dbReference type="GO" id="GO:0016020">
    <property type="term" value="C:membrane"/>
    <property type="evidence" value="ECO:0007669"/>
    <property type="project" value="InterPro"/>
</dbReference>
<dbReference type="GO" id="GO:0000155">
    <property type="term" value="F:phosphorelay sensor kinase activity"/>
    <property type="evidence" value="ECO:0007669"/>
    <property type="project" value="InterPro"/>
</dbReference>
<organism evidence="5 6">
    <name type="scientific">Terrimicrobium sacchariphilum</name>
    <dbReference type="NCBI Taxonomy" id="690879"/>
    <lineage>
        <taxon>Bacteria</taxon>
        <taxon>Pseudomonadati</taxon>
        <taxon>Verrucomicrobiota</taxon>
        <taxon>Terrimicrobiia</taxon>
        <taxon>Terrimicrobiales</taxon>
        <taxon>Terrimicrobiaceae</taxon>
        <taxon>Terrimicrobium</taxon>
    </lineage>
</organism>
<evidence type="ECO:0000313" key="5">
    <source>
        <dbReference type="EMBL" id="GAT33904.1"/>
    </source>
</evidence>
<dbReference type="GO" id="GO:0006355">
    <property type="term" value="P:regulation of DNA-templated transcription"/>
    <property type="evidence" value="ECO:0007669"/>
    <property type="project" value="InterPro"/>
</dbReference>
<dbReference type="CDD" id="cd00130">
    <property type="entry name" value="PAS"/>
    <property type="match status" value="1"/>
</dbReference>
<dbReference type="InterPro" id="IPR003594">
    <property type="entry name" value="HATPase_dom"/>
</dbReference>
<keyword evidence="1" id="KW-0808">Transferase</keyword>
<dbReference type="InterPro" id="IPR035965">
    <property type="entry name" value="PAS-like_dom_sf"/>
</dbReference>
<dbReference type="RefSeq" id="WP_075079584.1">
    <property type="nucleotide sequence ID" value="NZ_BDCO01000002.1"/>
</dbReference>
<feature type="domain" description="PAS" evidence="4">
    <location>
        <begin position="15"/>
        <end position="60"/>
    </location>
</feature>
<keyword evidence="3" id="KW-0902">Two-component regulatory system</keyword>
<dbReference type="InterPro" id="IPR000014">
    <property type="entry name" value="PAS"/>
</dbReference>
<sequence length="329" mass="36389">MATVEDDSINPNGDHGQRFEPLLDALPVGRLSVDRENIIRQWSKGAAAIFGWDAHEVMGQPLHKLVDWNRVSENTGGSVQEQEVETTRKSGEPVELKLLHLADSVDETLILAEDITEQKFLERALLEATEREQRRIGQELHDHLCQHLLGAAFAAKALAGALERDGSNHASALHDLARLINDSVTQARDISRGLHPVELDSAGLMSALQELATRASHSIRCDFHCKKNILVENSIAARNAYRIAQEAVTTAIQQSGASHITLTLSKKNDSICLEILDNGKSEGELTKEPYGTAVRTLRYRAQAMRGEVHFHFEPGRGTRVICTFPNPHE</sequence>
<dbReference type="Pfam" id="PF07730">
    <property type="entry name" value="HisKA_3"/>
    <property type="match status" value="1"/>
</dbReference>
<dbReference type="Gene3D" id="3.30.450.20">
    <property type="entry name" value="PAS domain"/>
    <property type="match status" value="1"/>
</dbReference>
<comment type="caution">
    <text evidence="5">The sequence shown here is derived from an EMBL/GenBank/DDBJ whole genome shotgun (WGS) entry which is preliminary data.</text>
</comment>
<dbReference type="NCBIfam" id="TIGR00229">
    <property type="entry name" value="sensory_box"/>
    <property type="match status" value="1"/>
</dbReference>
<dbReference type="Proteomes" id="UP000076023">
    <property type="component" value="Unassembled WGS sequence"/>
</dbReference>
<dbReference type="Pfam" id="PF00989">
    <property type="entry name" value="PAS"/>
    <property type="match status" value="1"/>
</dbReference>
<protein>
    <recommendedName>
        <fullName evidence="4">PAS domain-containing protein</fullName>
    </recommendedName>
</protein>
<keyword evidence="6" id="KW-1185">Reference proteome</keyword>
<dbReference type="PROSITE" id="PS50112">
    <property type="entry name" value="PAS"/>
    <property type="match status" value="1"/>
</dbReference>
<dbReference type="Gene3D" id="1.20.5.1930">
    <property type="match status" value="1"/>
</dbReference>
<evidence type="ECO:0000256" key="3">
    <source>
        <dbReference type="ARBA" id="ARBA00023012"/>
    </source>
</evidence>
<dbReference type="CDD" id="cd16917">
    <property type="entry name" value="HATPase_UhpB-NarQ-NarX-like"/>
    <property type="match status" value="1"/>
</dbReference>
<dbReference type="Gene3D" id="3.30.565.10">
    <property type="entry name" value="Histidine kinase-like ATPase, C-terminal domain"/>
    <property type="match status" value="1"/>
</dbReference>
<dbReference type="InParanoid" id="A0A146GAP9"/>
<dbReference type="InterPro" id="IPR050482">
    <property type="entry name" value="Sensor_HK_TwoCompSys"/>
</dbReference>
<proteinExistence type="predicted"/>
<evidence type="ECO:0000259" key="4">
    <source>
        <dbReference type="PROSITE" id="PS50112"/>
    </source>
</evidence>
<dbReference type="InterPro" id="IPR036890">
    <property type="entry name" value="HATPase_C_sf"/>
</dbReference>
<dbReference type="Pfam" id="PF02518">
    <property type="entry name" value="HATPase_c"/>
    <property type="match status" value="1"/>
</dbReference>
<dbReference type="PANTHER" id="PTHR24421">
    <property type="entry name" value="NITRATE/NITRITE SENSOR PROTEIN NARX-RELATED"/>
    <property type="match status" value="1"/>
</dbReference>
<keyword evidence="2" id="KW-0418">Kinase</keyword>
<accession>A0A146GAP9</accession>
<reference evidence="6" key="1">
    <citation type="journal article" date="2017" name="Genome Announc.">
        <title>Draft Genome Sequence of Terrimicrobium sacchariphilum NM-5T, a Facultative Anaerobic Soil Bacterium of the Class Spartobacteria.</title>
        <authorList>
            <person name="Qiu Y.L."/>
            <person name="Tourlousse D.M."/>
            <person name="Matsuura N."/>
            <person name="Ohashi A."/>
            <person name="Sekiguchi Y."/>
        </authorList>
    </citation>
    <scope>NUCLEOTIDE SEQUENCE [LARGE SCALE GENOMIC DNA]</scope>
    <source>
        <strain evidence="6">NM-5</strain>
    </source>
</reference>
<evidence type="ECO:0000256" key="2">
    <source>
        <dbReference type="ARBA" id="ARBA00022777"/>
    </source>
</evidence>
<gene>
    <name evidence="5" type="ORF">TSACC_22325</name>
</gene>